<evidence type="ECO:0000313" key="2">
    <source>
        <dbReference type="EMBL" id="PWE16961.1"/>
    </source>
</evidence>
<evidence type="ECO:0000313" key="3">
    <source>
        <dbReference type="Proteomes" id="UP000245168"/>
    </source>
</evidence>
<dbReference type="EMBL" id="QEXV01000004">
    <property type="protein sequence ID" value="PWE16961.1"/>
    <property type="molecule type" value="Genomic_DNA"/>
</dbReference>
<proteinExistence type="predicted"/>
<organism evidence="2 3">
    <name type="scientific">Marinicauda salina</name>
    <dbReference type="NCBI Taxonomy" id="2135793"/>
    <lineage>
        <taxon>Bacteria</taxon>
        <taxon>Pseudomonadati</taxon>
        <taxon>Pseudomonadota</taxon>
        <taxon>Alphaproteobacteria</taxon>
        <taxon>Maricaulales</taxon>
        <taxon>Maricaulaceae</taxon>
        <taxon>Marinicauda</taxon>
    </lineage>
</organism>
<evidence type="ECO:0000256" key="1">
    <source>
        <dbReference type="SAM" id="Phobius"/>
    </source>
</evidence>
<protein>
    <submittedName>
        <fullName evidence="2">Uncharacterized protein</fullName>
    </submittedName>
</protein>
<dbReference type="AlphaFoldDB" id="A0A2U2BSH0"/>
<sequence>MNFYQHFVIAALVSFGMSASFWYLFGVFDLTGFFVISTACALVGSLAGWVPEKGIAVTIGVTVVVRGLAFLAIAGLPPY</sequence>
<dbReference type="Proteomes" id="UP000245168">
    <property type="component" value="Unassembled WGS sequence"/>
</dbReference>
<dbReference type="RefSeq" id="WP_109253185.1">
    <property type="nucleotide sequence ID" value="NZ_QEXV01000004.1"/>
</dbReference>
<keyword evidence="1" id="KW-0472">Membrane</keyword>
<accession>A0A2U2BSH0</accession>
<feature type="transmembrane region" description="Helical" evidence="1">
    <location>
        <begin position="31"/>
        <end position="50"/>
    </location>
</feature>
<reference evidence="3" key="1">
    <citation type="submission" date="2018-05" db="EMBL/GenBank/DDBJ databases">
        <authorList>
            <person name="Liu B.-T."/>
        </authorList>
    </citation>
    <scope>NUCLEOTIDE SEQUENCE [LARGE SCALE GENOMIC DNA]</scope>
    <source>
        <strain evidence="3">WD6-1</strain>
    </source>
</reference>
<comment type="caution">
    <text evidence="2">The sequence shown here is derived from an EMBL/GenBank/DDBJ whole genome shotgun (WGS) entry which is preliminary data.</text>
</comment>
<dbReference type="OrthoDB" id="7632607at2"/>
<feature type="transmembrane region" description="Helical" evidence="1">
    <location>
        <begin position="7"/>
        <end position="25"/>
    </location>
</feature>
<keyword evidence="1" id="KW-0812">Transmembrane</keyword>
<keyword evidence="3" id="KW-1185">Reference proteome</keyword>
<feature type="transmembrane region" description="Helical" evidence="1">
    <location>
        <begin position="57"/>
        <end position="76"/>
    </location>
</feature>
<name>A0A2U2BSH0_9PROT</name>
<keyword evidence="1" id="KW-1133">Transmembrane helix</keyword>
<gene>
    <name evidence="2" type="ORF">DDZ18_09640</name>
</gene>